<proteinExistence type="predicted"/>
<evidence type="ECO:0000313" key="4">
    <source>
        <dbReference type="EMBL" id="MCK7614294.1"/>
    </source>
</evidence>
<dbReference type="Proteomes" id="UP001431221">
    <property type="component" value="Unassembled WGS sequence"/>
</dbReference>
<dbReference type="SMART" id="SM00062">
    <property type="entry name" value="PBPb"/>
    <property type="match status" value="1"/>
</dbReference>
<sequence>MSIYSELRLISNVIFVALICLFQTAQAHAGSDACSEVKLNGSGVWYPVSMRQEASGTLNGVFPDLGREILTSLHVNVAEGPDLPWNRVLVLLEKGQIDVLAGAYKTDERLKKYGVSRPVMQEEVGIFIRKSLESRPQSLKDLIGLRGVAPFGASFGEEFENFATESLSIDRQPFDDFKTYMRLLMEDKADYLVIARQDGVMMIDETGAVDLVEVLPWPAAVNTLHFLFSRATPCIALLEPFNEALTKRIDAGALKGLLDSYQMSEGDG</sequence>
<dbReference type="Pfam" id="PF00497">
    <property type="entry name" value="SBP_bac_3"/>
    <property type="match status" value="1"/>
</dbReference>
<accession>A0ABT0GXY7</accession>
<keyword evidence="5" id="KW-1185">Reference proteome</keyword>
<dbReference type="PANTHER" id="PTHR35936:SF6">
    <property type="entry name" value="AMINO ACID ABC TRANSPORTER SUBSTRATE-BINDING PAAT FAMILY PROTEIN"/>
    <property type="match status" value="1"/>
</dbReference>
<dbReference type="EMBL" id="JALNMJ010000014">
    <property type="protein sequence ID" value="MCK7614294.1"/>
    <property type="molecule type" value="Genomic_DNA"/>
</dbReference>
<dbReference type="RefSeq" id="WP_248156782.1">
    <property type="nucleotide sequence ID" value="NZ_JALNMJ010000014.1"/>
</dbReference>
<evidence type="ECO:0000259" key="3">
    <source>
        <dbReference type="SMART" id="SM00062"/>
    </source>
</evidence>
<evidence type="ECO:0000313" key="5">
    <source>
        <dbReference type="Proteomes" id="UP001431221"/>
    </source>
</evidence>
<gene>
    <name evidence="4" type="ORF">M0H32_19155</name>
</gene>
<dbReference type="SUPFAM" id="SSF53850">
    <property type="entry name" value="Periplasmic binding protein-like II"/>
    <property type="match status" value="1"/>
</dbReference>
<reference evidence="4" key="1">
    <citation type="submission" date="2022-04" db="EMBL/GenBank/DDBJ databases">
        <title>Roseibium sp. CAU 1639 isolated from mud.</title>
        <authorList>
            <person name="Kim W."/>
        </authorList>
    </citation>
    <scope>NUCLEOTIDE SEQUENCE</scope>
    <source>
        <strain evidence="4">CAU 1639</strain>
    </source>
</reference>
<comment type="caution">
    <text evidence="4">The sequence shown here is derived from an EMBL/GenBank/DDBJ whole genome shotgun (WGS) entry which is preliminary data.</text>
</comment>
<feature type="chain" id="PRO_5047096369" evidence="2">
    <location>
        <begin position="30"/>
        <end position="268"/>
    </location>
</feature>
<feature type="domain" description="Solute-binding protein family 3/N-terminal" evidence="3">
    <location>
        <begin position="41"/>
        <end position="265"/>
    </location>
</feature>
<evidence type="ECO:0000256" key="2">
    <source>
        <dbReference type="SAM" id="SignalP"/>
    </source>
</evidence>
<protein>
    <submittedName>
        <fullName evidence="4">Transporter substrate-binding domain-containing protein</fullName>
    </submittedName>
</protein>
<dbReference type="PANTHER" id="PTHR35936">
    <property type="entry name" value="MEMBRANE-BOUND LYTIC MUREIN TRANSGLYCOSYLASE F"/>
    <property type="match status" value="1"/>
</dbReference>
<dbReference type="InterPro" id="IPR001638">
    <property type="entry name" value="Solute-binding_3/MltF_N"/>
</dbReference>
<evidence type="ECO:0000256" key="1">
    <source>
        <dbReference type="ARBA" id="ARBA00022729"/>
    </source>
</evidence>
<dbReference type="Gene3D" id="3.40.190.10">
    <property type="entry name" value="Periplasmic binding protein-like II"/>
    <property type="match status" value="2"/>
</dbReference>
<feature type="signal peptide" evidence="2">
    <location>
        <begin position="1"/>
        <end position="29"/>
    </location>
</feature>
<keyword evidence="1 2" id="KW-0732">Signal</keyword>
<name>A0ABT0GXY7_9HYPH</name>
<organism evidence="4 5">
    <name type="scientific">Roseibium sediminicola</name>
    <dbReference type="NCBI Taxonomy" id="2933272"/>
    <lineage>
        <taxon>Bacteria</taxon>
        <taxon>Pseudomonadati</taxon>
        <taxon>Pseudomonadota</taxon>
        <taxon>Alphaproteobacteria</taxon>
        <taxon>Hyphomicrobiales</taxon>
        <taxon>Stappiaceae</taxon>
        <taxon>Roseibium</taxon>
    </lineage>
</organism>